<dbReference type="Pfam" id="PF02955">
    <property type="entry name" value="GSH-S_ATP"/>
    <property type="match status" value="1"/>
</dbReference>
<proteinExistence type="predicted"/>
<dbReference type="PANTHER" id="PTHR39217:SF1">
    <property type="entry name" value="GLUTATHIONE SYNTHETASE"/>
    <property type="match status" value="1"/>
</dbReference>
<dbReference type="RefSeq" id="WP_344041161.1">
    <property type="nucleotide sequence ID" value="NZ_BAAAPB010000001.1"/>
</dbReference>
<keyword evidence="1" id="KW-0067">ATP-binding</keyword>
<evidence type="ECO:0000313" key="4">
    <source>
        <dbReference type="Proteomes" id="UP001500571"/>
    </source>
</evidence>
<dbReference type="InterPro" id="IPR053191">
    <property type="entry name" value="DcsG_Biosynth_Enzyme"/>
</dbReference>
<keyword evidence="4" id="KW-1185">Reference proteome</keyword>
<dbReference type="Gene3D" id="3.30.1490.20">
    <property type="entry name" value="ATP-grasp fold, A domain"/>
    <property type="match status" value="1"/>
</dbReference>
<name>A0ABN2Q609_9ACTN</name>
<evidence type="ECO:0000259" key="2">
    <source>
        <dbReference type="PROSITE" id="PS50975"/>
    </source>
</evidence>
<dbReference type="SUPFAM" id="SSF56059">
    <property type="entry name" value="Glutathione synthetase ATP-binding domain-like"/>
    <property type="match status" value="1"/>
</dbReference>
<dbReference type="Gene3D" id="3.30.470.20">
    <property type="entry name" value="ATP-grasp fold, B domain"/>
    <property type="match status" value="1"/>
</dbReference>
<reference evidence="3 4" key="1">
    <citation type="journal article" date="2019" name="Int. J. Syst. Evol. Microbiol.">
        <title>The Global Catalogue of Microorganisms (GCM) 10K type strain sequencing project: providing services to taxonomists for standard genome sequencing and annotation.</title>
        <authorList>
            <consortium name="The Broad Institute Genomics Platform"/>
            <consortium name="The Broad Institute Genome Sequencing Center for Infectious Disease"/>
            <person name="Wu L."/>
            <person name="Ma J."/>
        </authorList>
    </citation>
    <scope>NUCLEOTIDE SEQUENCE [LARGE SCALE GENOMIC DNA]</scope>
    <source>
        <strain evidence="3 4">JCM 15309</strain>
    </source>
</reference>
<dbReference type="Proteomes" id="UP001500571">
    <property type="component" value="Unassembled WGS sequence"/>
</dbReference>
<keyword evidence="1" id="KW-0547">Nucleotide-binding</keyword>
<feature type="domain" description="ATP-grasp" evidence="2">
    <location>
        <begin position="92"/>
        <end position="281"/>
    </location>
</feature>
<sequence length="284" mass="29947">MPRILLATYQLMPDGEPGGGALLTALTARGIDAAWARWDDPAADWAGADLVAVRSTWDYYRRAPEFLAWVRGLPRLLNGADVIAWNADKAYLCELPAAGIPTVPTELLDDATLVDGLATAVERWGTVVVKPRTGAGGVGVCVVSSAADDRLEGLVAAPWVVQPLVESVRTTGETSVFVFAGAPAAQVQKVPGGGDIRVNELYGGSSRPVPLTREHAALAEAAVRAAADRHGHPIDYARVDMLTYDDRLVVSELELIEPGLYLDVEPGNADGFADMVAARLAGGV</sequence>
<dbReference type="EMBL" id="BAAAPB010000001">
    <property type="protein sequence ID" value="GAA1945365.1"/>
    <property type="molecule type" value="Genomic_DNA"/>
</dbReference>
<dbReference type="InterPro" id="IPR004218">
    <property type="entry name" value="GSHS_ATP-bd"/>
</dbReference>
<gene>
    <name evidence="3" type="ORF">GCM10009798_00330</name>
</gene>
<dbReference type="PANTHER" id="PTHR39217">
    <property type="match status" value="1"/>
</dbReference>
<dbReference type="InterPro" id="IPR013815">
    <property type="entry name" value="ATP_grasp_subdomain_1"/>
</dbReference>
<dbReference type="PROSITE" id="PS50975">
    <property type="entry name" value="ATP_GRASP"/>
    <property type="match status" value="1"/>
</dbReference>
<evidence type="ECO:0000313" key="3">
    <source>
        <dbReference type="EMBL" id="GAA1945365.1"/>
    </source>
</evidence>
<protein>
    <submittedName>
        <fullName evidence="3">ATP-grasp domain protein</fullName>
    </submittedName>
</protein>
<organism evidence="3 4">
    <name type="scientific">Nocardioides panacihumi</name>
    <dbReference type="NCBI Taxonomy" id="400774"/>
    <lineage>
        <taxon>Bacteria</taxon>
        <taxon>Bacillati</taxon>
        <taxon>Actinomycetota</taxon>
        <taxon>Actinomycetes</taxon>
        <taxon>Propionibacteriales</taxon>
        <taxon>Nocardioidaceae</taxon>
        <taxon>Nocardioides</taxon>
    </lineage>
</organism>
<dbReference type="InterPro" id="IPR011761">
    <property type="entry name" value="ATP-grasp"/>
</dbReference>
<accession>A0ABN2Q609</accession>
<comment type="caution">
    <text evidence="3">The sequence shown here is derived from an EMBL/GenBank/DDBJ whole genome shotgun (WGS) entry which is preliminary data.</text>
</comment>
<evidence type="ECO:0000256" key="1">
    <source>
        <dbReference type="PROSITE-ProRule" id="PRU00409"/>
    </source>
</evidence>